<dbReference type="CDD" id="cd06171">
    <property type="entry name" value="Sigma70_r4"/>
    <property type="match status" value="1"/>
</dbReference>
<dbReference type="PANTHER" id="PTHR43133:SF25">
    <property type="entry name" value="RNA POLYMERASE SIGMA FACTOR RFAY-RELATED"/>
    <property type="match status" value="1"/>
</dbReference>
<keyword evidence="4" id="KW-0804">Transcription</keyword>
<feature type="domain" description="RNA polymerase sigma factor 70 region 4 type 2" evidence="6">
    <location>
        <begin position="100"/>
        <end position="151"/>
    </location>
</feature>
<dbReference type="Gene3D" id="1.10.1740.10">
    <property type="match status" value="1"/>
</dbReference>
<evidence type="ECO:0000313" key="9">
    <source>
        <dbReference type="Proteomes" id="UP000771797"/>
    </source>
</evidence>
<dbReference type="Pfam" id="PF08281">
    <property type="entry name" value="Sigma70_r4_2"/>
    <property type="match status" value="1"/>
</dbReference>
<keyword evidence="2" id="KW-0805">Transcription regulation</keyword>
<dbReference type="InterPro" id="IPR013325">
    <property type="entry name" value="RNA_pol_sigma_r2"/>
</dbReference>
<dbReference type="SUPFAM" id="SSF88659">
    <property type="entry name" value="Sigma3 and sigma4 domains of RNA polymerase sigma factors"/>
    <property type="match status" value="1"/>
</dbReference>
<feature type="region of interest" description="Disordered" evidence="5">
    <location>
        <begin position="152"/>
        <end position="171"/>
    </location>
</feature>
<dbReference type="Pfam" id="PF22029">
    <property type="entry name" value="PhyR_sigma2"/>
    <property type="match status" value="1"/>
</dbReference>
<dbReference type="Gene3D" id="1.10.10.10">
    <property type="entry name" value="Winged helix-like DNA-binding domain superfamily/Winged helix DNA-binding domain"/>
    <property type="match status" value="1"/>
</dbReference>
<name>A0ABQ6Y9E4_9GAMM</name>
<evidence type="ECO:0000256" key="2">
    <source>
        <dbReference type="ARBA" id="ARBA00023015"/>
    </source>
</evidence>
<dbReference type="InterPro" id="IPR039425">
    <property type="entry name" value="RNA_pol_sigma-70-like"/>
</dbReference>
<dbReference type="EMBL" id="AQPF01000009">
    <property type="protein sequence ID" value="KAF0806331.1"/>
    <property type="molecule type" value="Genomic_DNA"/>
</dbReference>
<dbReference type="InterPro" id="IPR013324">
    <property type="entry name" value="RNA_pol_sigma_r3/r4-like"/>
</dbReference>
<reference evidence="8 9" key="1">
    <citation type="submission" date="2012-09" db="EMBL/GenBank/DDBJ databases">
        <title>Genome Sequence of alkane-degrading Bacterium Alcanivorax sp. 6-D-6.</title>
        <authorList>
            <person name="Lai Q."/>
            <person name="Shao Z."/>
        </authorList>
    </citation>
    <scope>NUCLEOTIDE SEQUENCE [LARGE SCALE GENOMIC DNA]</scope>
    <source>
        <strain evidence="8 9">6-D-6</strain>
    </source>
</reference>
<comment type="caution">
    <text evidence="8">The sequence shown here is derived from an EMBL/GenBank/DDBJ whole genome shotgun (WGS) entry which is preliminary data.</text>
</comment>
<keyword evidence="9" id="KW-1185">Reference proteome</keyword>
<evidence type="ECO:0000256" key="3">
    <source>
        <dbReference type="ARBA" id="ARBA00023082"/>
    </source>
</evidence>
<evidence type="ECO:0000256" key="1">
    <source>
        <dbReference type="ARBA" id="ARBA00010641"/>
    </source>
</evidence>
<dbReference type="InterPro" id="IPR053866">
    <property type="entry name" value="PhyR_sigma2"/>
</dbReference>
<evidence type="ECO:0000259" key="6">
    <source>
        <dbReference type="Pfam" id="PF08281"/>
    </source>
</evidence>
<dbReference type="PANTHER" id="PTHR43133">
    <property type="entry name" value="RNA POLYMERASE ECF-TYPE SIGMA FACTO"/>
    <property type="match status" value="1"/>
</dbReference>
<dbReference type="RefSeq" id="WP_201303734.1">
    <property type="nucleotide sequence ID" value="NZ_AQPF01000009.1"/>
</dbReference>
<comment type="similarity">
    <text evidence="1">Belongs to the sigma-70 factor family. ECF subfamily.</text>
</comment>
<evidence type="ECO:0000256" key="5">
    <source>
        <dbReference type="SAM" id="MobiDB-lite"/>
    </source>
</evidence>
<protein>
    <submittedName>
        <fullName evidence="8">ECF subfamily RNA polymerase sigma-24 factor</fullName>
    </submittedName>
</protein>
<dbReference type="Proteomes" id="UP000771797">
    <property type="component" value="Unassembled WGS sequence"/>
</dbReference>
<organism evidence="8 9">
    <name type="scientific">Alcanivorax xiamenensis</name>
    <dbReference type="NCBI Taxonomy" id="1177156"/>
    <lineage>
        <taxon>Bacteria</taxon>
        <taxon>Pseudomonadati</taxon>
        <taxon>Pseudomonadota</taxon>
        <taxon>Gammaproteobacteria</taxon>
        <taxon>Oceanospirillales</taxon>
        <taxon>Alcanivoracaceae</taxon>
        <taxon>Alcanivorax</taxon>
    </lineage>
</organism>
<feature type="domain" description="PhyR sigma2" evidence="7">
    <location>
        <begin position="8"/>
        <end position="60"/>
    </location>
</feature>
<dbReference type="SUPFAM" id="SSF88946">
    <property type="entry name" value="Sigma2 domain of RNA polymerase sigma factors"/>
    <property type="match status" value="1"/>
</dbReference>
<dbReference type="InterPro" id="IPR036388">
    <property type="entry name" value="WH-like_DNA-bd_sf"/>
</dbReference>
<proteinExistence type="inferred from homology"/>
<evidence type="ECO:0000259" key="7">
    <source>
        <dbReference type="Pfam" id="PF22029"/>
    </source>
</evidence>
<dbReference type="InterPro" id="IPR014284">
    <property type="entry name" value="RNA_pol_sigma-70_dom"/>
</dbReference>
<gene>
    <name evidence="8" type="ORF">A6D6_01666</name>
</gene>
<keyword evidence="3" id="KW-0731">Sigma factor</keyword>
<evidence type="ECO:0000313" key="8">
    <source>
        <dbReference type="EMBL" id="KAF0806331.1"/>
    </source>
</evidence>
<sequence length="171" mass="19982">MNFERRICDQIPHLQRYARALCDNPGQAEDLVQDCLERALRKRHLWMPGRSVRPWLFRMLYRLYLNDRASARHRRESLTPDAGLERPQAARQEPFLACHEAMEAIRTLPSEQRAALLLMVLENPGYTEAARILGIKVGTLRSRLSRARETLRQELDDSSRNGGRPRLRRVK</sequence>
<accession>A0ABQ6Y9E4</accession>
<dbReference type="InterPro" id="IPR013249">
    <property type="entry name" value="RNA_pol_sigma70_r4_t2"/>
</dbReference>
<evidence type="ECO:0000256" key="4">
    <source>
        <dbReference type="ARBA" id="ARBA00023163"/>
    </source>
</evidence>
<dbReference type="NCBIfam" id="TIGR02937">
    <property type="entry name" value="sigma70-ECF"/>
    <property type="match status" value="1"/>
</dbReference>